<sequence length="224" mass="25665">MAAKRQPVAKGGLWSTQAAPVSKETQNLLKVMMEESKLTNFQRRQLNEKLSSGQPLPTTVNPTSSRTQQPRKHSPVQKPLPMVLNARHLSGGKRNKEVIDQLQDEQPKEDYKPSPGKLITDSDKRKLQNVMAFGEYGKKMEVNPKIKSKNKKQSIPKKEVDRFDEVLQEIEERKQFLEEMEAAGKGDQYKTIINTEISQKIRELEVIDQKRSKELDSLLQEDQS</sequence>
<protein>
    <submittedName>
        <fullName evidence="3">UPF0193 protein EVG1 homolog</fullName>
    </submittedName>
</protein>
<dbReference type="RefSeq" id="XP_031573057.1">
    <property type="nucleotide sequence ID" value="XM_031717197.1"/>
</dbReference>
<dbReference type="Pfam" id="PF05250">
    <property type="entry name" value="UPF0193"/>
    <property type="match status" value="1"/>
</dbReference>
<dbReference type="PANTHER" id="PTHR28348">
    <property type="entry name" value="UPF0193 PROTEIN EVG1"/>
    <property type="match status" value="1"/>
</dbReference>
<dbReference type="PANTHER" id="PTHR28348:SF1">
    <property type="entry name" value="UPF0193 PROTEIN EVG1"/>
    <property type="match status" value="1"/>
</dbReference>
<dbReference type="InParanoid" id="A0A6P8J0N9"/>
<dbReference type="KEGG" id="aten:116307056"/>
<evidence type="ECO:0000313" key="3">
    <source>
        <dbReference type="RefSeq" id="XP_031573057.1"/>
    </source>
</evidence>
<organism evidence="2 3">
    <name type="scientific">Actinia tenebrosa</name>
    <name type="common">Australian red waratah sea anemone</name>
    <dbReference type="NCBI Taxonomy" id="6105"/>
    <lineage>
        <taxon>Eukaryota</taxon>
        <taxon>Metazoa</taxon>
        <taxon>Cnidaria</taxon>
        <taxon>Anthozoa</taxon>
        <taxon>Hexacorallia</taxon>
        <taxon>Actiniaria</taxon>
        <taxon>Actiniidae</taxon>
        <taxon>Actinia</taxon>
    </lineage>
</organism>
<feature type="region of interest" description="Disordered" evidence="1">
    <location>
        <begin position="1"/>
        <end position="22"/>
    </location>
</feature>
<dbReference type="InterPro" id="IPR007914">
    <property type="entry name" value="UPF0193"/>
</dbReference>
<feature type="compositionally biased region" description="Polar residues" evidence="1">
    <location>
        <begin position="42"/>
        <end position="68"/>
    </location>
</feature>
<dbReference type="Proteomes" id="UP000515163">
    <property type="component" value="Unplaced"/>
</dbReference>
<name>A0A6P8J0N9_ACTTE</name>
<dbReference type="AlphaFoldDB" id="A0A6P8J0N9"/>
<evidence type="ECO:0000313" key="2">
    <source>
        <dbReference type="Proteomes" id="UP000515163"/>
    </source>
</evidence>
<accession>A0A6P8J0N9</accession>
<dbReference type="OrthoDB" id="189770at2759"/>
<proteinExistence type="predicted"/>
<feature type="region of interest" description="Disordered" evidence="1">
    <location>
        <begin position="42"/>
        <end position="121"/>
    </location>
</feature>
<reference evidence="3" key="1">
    <citation type="submission" date="2025-08" db="UniProtKB">
        <authorList>
            <consortium name="RefSeq"/>
        </authorList>
    </citation>
    <scope>IDENTIFICATION</scope>
</reference>
<feature type="compositionally biased region" description="Basic and acidic residues" evidence="1">
    <location>
        <begin position="94"/>
        <end position="112"/>
    </location>
</feature>
<evidence type="ECO:0000256" key="1">
    <source>
        <dbReference type="SAM" id="MobiDB-lite"/>
    </source>
</evidence>
<gene>
    <name evidence="3" type="primary">LOC116307056</name>
</gene>
<keyword evidence="2" id="KW-1185">Reference proteome</keyword>
<dbReference type="FunCoup" id="A0A6P8J0N9">
    <property type="interactions" value="2"/>
</dbReference>
<dbReference type="GeneID" id="116307056"/>